<organism evidence="4 5">
    <name type="scientific">Alienimonas chondri</name>
    <dbReference type="NCBI Taxonomy" id="2681879"/>
    <lineage>
        <taxon>Bacteria</taxon>
        <taxon>Pseudomonadati</taxon>
        <taxon>Planctomycetota</taxon>
        <taxon>Planctomycetia</taxon>
        <taxon>Planctomycetales</taxon>
        <taxon>Planctomycetaceae</taxon>
        <taxon>Alienimonas</taxon>
    </lineage>
</organism>
<proteinExistence type="predicted"/>
<comment type="caution">
    <text evidence="4">The sequence shown here is derived from an EMBL/GenBank/DDBJ whole genome shotgun (WGS) entry which is preliminary data.</text>
</comment>
<keyword evidence="2 4" id="KW-0012">Acyltransferase</keyword>
<feature type="domain" description="Beta-ketoacyl-[acyl-carrier-protein] synthase III C-terminal" evidence="3">
    <location>
        <begin position="265"/>
        <end position="349"/>
    </location>
</feature>
<dbReference type="NCBIfam" id="NF006720">
    <property type="entry name" value="PRK09258.1"/>
    <property type="match status" value="1"/>
</dbReference>
<accession>A0ABX1VHR6</accession>
<evidence type="ECO:0000313" key="5">
    <source>
        <dbReference type="Proteomes" id="UP000609651"/>
    </source>
</evidence>
<dbReference type="EC" id="2.3.1.194" evidence="4"/>
<dbReference type="PANTHER" id="PTHR34069">
    <property type="entry name" value="3-OXOACYL-[ACYL-CARRIER-PROTEIN] SYNTHASE 3"/>
    <property type="match status" value="1"/>
</dbReference>
<keyword evidence="1 4" id="KW-0808">Transferase</keyword>
<sequence length="351" mass="36713">MRYTRVRLAGLAHCPPDEVVSSDNLEARLAPVYDRLRLPAGRLELMTGIRERRFYPPGTKPGEISARSANAALDRAERDHGLKRERVSALVHGSVCRDRLEPATACAVHSACGLPNQSAFVLDLSNACLGVLNGLLFVADLIEAGRITAGVAVGTETGRDLVEGTIESLLQDPNTNRADVKAAFASLTIGSGSAAAVLCDESLAPSAPRLLGGAVRTDTSHAALCTGGDELDSAGRPRMTTDSEALLHAGIALAGETWNDFQSELNWTADTPDHAVTHQVGRAHQKLLFESLGLDPALDHPTVGVYGNTGAAALPAAASVAADAGAFATGDKIVWLGIGSGLNCVMLGWEW</sequence>
<dbReference type="PANTHER" id="PTHR34069:SF3">
    <property type="entry name" value="ACYL-COA:ACYL-COA ALKYLTRANSFERASE"/>
    <property type="match status" value="1"/>
</dbReference>
<evidence type="ECO:0000256" key="2">
    <source>
        <dbReference type="ARBA" id="ARBA00023315"/>
    </source>
</evidence>
<dbReference type="InterPro" id="IPR013747">
    <property type="entry name" value="ACP_syn_III_C"/>
</dbReference>
<evidence type="ECO:0000256" key="1">
    <source>
        <dbReference type="ARBA" id="ARBA00022679"/>
    </source>
</evidence>
<dbReference type="SUPFAM" id="SSF53901">
    <property type="entry name" value="Thiolase-like"/>
    <property type="match status" value="1"/>
</dbReference>
<dbReference type="RefSeq" id="WP_171188655.1">
    <property type="nucleotide sequence ID" value="NZ_WTPX01000116.1"/>
</dbReference>
<dbReference type="InterPro" id="IPR016039">
    <property type="entry name" value="Thiolase-like"/>
</dbReference>
<reference evidence="4 5" key="1">
    <citation type="journal article" date="2020" name="Syst. Appl. Microbiol.">
        <title>Alienimonas chondri sp. nov., a novel planctomycete isolated from the biofilm of the red alga Chondrus crispus.</title>
        <authorList>
            <person name="Vitorino I."/>
            <person name="Albuquerque L."/>
            <person name="Wiegand S."/>
            <person name="Kallscheuer N."/>
            <person name="da Costa M.S."/>
            <person name="Lobo-da-Cunha A."/>
            <person name="Jogler C."/>
            <person name="Lage O.M."/>
        </authorList>
    </citation>
    <scope>NUCLEOTIDE SEQUENCE [LARGE SCALE GENOMIC DNA]</scope>
    <source>
        <strain evidence="4 5">LzC2</strain>
    </source>
</reference>
<keyword evidence="5" id="KW-1185">Reference proteome</keyword>
<dbReference type="Pfam" id="PF08541">
    <property type="entry name" value="ACP_syn_III_C"/>
    <property type="match status" value="1"/>
</dbReference>
<name>A0ABX1VHR6_9PLAN</name>
<evidence type="ECO:0000259" key="3">
    <source>
        <dbReference type="Pfam" id="PF08541"/>
    </source>
</evidence>
<dbReference type="Gene3D" id="3.40.47.10">
    <property type="match status" value="2"/>
</dbReference>
<gene>
    <name evidence="4" type="primary">nphT7</name>
    <name evidence="4" type="ORF">LzC2_31320</name>
</gene>
<dbReference type="GO" id="GO:0016746">
    <property type="term" value="F:acyltransferase activity"/>
    <property type="evidence" value="ECO:0007669"/>
    <property type="project" value="UniProtKB-KW"/>
</dbReference>
<dbReference type="Proteomes" id="UP000609651">
    <property type="component" value="Unassembled WGS sequence"/>
</dbReference>
<protein>
    <submittedName>
        <fullName evidence="4">Acetoacetyl CoA synthase NphT7</fullName>
        <ecNumber evidence="4">2.3.1.194</ecNumber>
    </submittedName>
</protein>
<evidence type="ECO:0000313" key="4">
    <source>
        <dbReference type="EMBL" id="NNJ27035.1"/>
    </source>
</evidence>
<dbReference type="EMBL" id="WTPX01000116">
    <property type="protein sequence ID" value="NNJ27035.1"/>
    <property type="molecule type" value="Genomic_DNA"/>
</dbReference>